<keyword evidence="1" id="KW-0472">Membrane</keyword>
<reference evidence="2" key="1">
    <citation type="submission" date="2014-05" db="EMBL/GenBank/DDBJ databases">
        <authorList>
            <person name="Chronopoulou M."/>
        </authorList>
    </citation>
    <scope>NUCLEOTIDE SEQUENCE</scope>
    <source>
        <tissue evidence="2">Whole organism</tissue>
    </source>
</reference>
<name>A0A0K2UYU6_LEPSM</name>
<keyword evidence="1" id="KW-1133">Transmembrane helix</keyword>
<dbReference type="EMBL" id="HACA01025515">
    <property type="protein sequence ID" value="CDW42876.1"/>
    <property type="molecule type" value="Transcribed_RNA"/>
</dbReference>
<dbReference type="AlphaFoldDB" id="A0A0K2UYU6"/>
<protein>
    <submittedName>
        <fullName evidence="2">Uncharacterized protein</fullName>
    </submittedName>
</protein>
<evidence type="ECO:0000313" key="2">
    <source>
        <dbReference type="EMBL" id="CDW42876.1"/>
    </source>
</evidence>
<organism evidence="2">
    <name type="scientific">Lepeophtheirus salmonis</name>
    <name type="common">Salmon louse</name>
    <name type="synonym">Caligus salmonis</name>
    <dbReference type="NCBI Taxonomy" id="72036"/>
    <lineage>
        <taxon>Eukaryota</taxon>
        <taxon>Metazoa</taxon>
        <taxon>Ecdysozoa</taxon>
        <taxon>Arthropoda</taxon>
        <taxon>Crustacea</taxon>
        <taxon>Multicrustacea</taxon>
        <taxon>Hexanauplia</taxon>
        <taxon>Copepoda</taxon>
        <taxon>Siphonostomatoida</taxon>
        <taxon>Caligidae</taxon>
        <taxon>Lepeophtheirus</taxon>
    </lineage>
</organism>
<evidence type="ECO:0000256" key="1">
    <source>
        <dbReference type="SAM" id="Phobius"/>
    </source>
</evidence>
<feature type="transmembrane region" description="Helical" evidence="1">
    <location>
        <begin position="43"/>
        <end position="62"/>
    </location>
</feature>
<sequence length="66" mass="8352">MYPYYILRQKTIHRINKTKIHSTFSRMELINCGFIMVIKYDYWVHRIVCLSWLWIFVSTFFIEYMY</sequence>
<keyword evidence="1" id="KW-0812">Transmembrane</keyword>
<proteinExistence type="predicted"/>
<accession>A0A0K2UYU6</accession>